<dbReference type="EMBL" id="BAAAJK010000033">
    <property type="protein sequence ID" value="GAA1396117.1"/>
    <property type="molecule type" value="Genomic_DNA"/>
</dbReference>
<dbReference type="InterPro" id="IPR016181">
    <property type="entry name" value="Acyl_CoA_acyltransferase"/>
</dbReference>
<evidence type="ECO:0000313" key="2">
    <source>
        <dbReference type="Proteomes" id="UP001501414"/>
    </source>
</evidence>
<keyword evidence="2" id="KW-1185">Reference proteome</keyword>
<dbReference type="SUPFAM" id="SSF55729">
    <property type="entry name" value="Acyl-CoA N-acyltransferases (Nat)"/>
    <property type="match status" value="1"/>
</dbReference>
<name>A0ABN1Y744_9PSEU</name>
<reference evidence="1 2" key="1">
    <citation type="journal article" date="2019" name="Int. J. Syst. Evol. Microbiol.">
        <title>The Global Catalogue of Microorganisms (GCM) 10K type strain sequencing project: providing services to taxonomists for standard genome sequencing and annotation.</title>
        <authorList>
            <consortium name="The Broad Institute Genomics Platform"/>
            <consortium name="The Broad Institute Genome Sequencing Center for Infectious Disease"/>
            <person name="Wu L."/>
            <person name="Ma J."/>
        </authorList>
    </citation>
    <scope>NUCLEOTIDE SEQUENCE [LARGE SCALE GENOMIC DNA]</scope>
    <source>
        <strain evidence="1 2">JCM 11896</strain>
    </source>
</reference>
<dbReference type="Proteomes" id="UP001501414">
    <property type="component" value="Unassembled WGS sequence"/>
</dbReference>
<evidence type="ECO:0000313" key="1">
    <source>
        <dbReference type="EMBL" id="GAA1396117.1"/>
    </source>
</evidence>
<sequence length="566" mass="58928">MGDREFPEAGIGVVVPYDFAQDREMWRWVPAPTSLHVTRTPYAATPADAGQALLISAPETVRQAVRDVLVPEPGVVAYSCTSGSFVAGADGERALRGVIRDAGAPRAVTTAGALVAACAALGVDRLALATPYVDDLTAKLEAFLAAHGIGTVARYGLGLLGRIWDVRPDQVVRAVRAADHPDAEAVFVSCTNLPTYDVIAGLEAELGKPVLTANQVTMWAALGAVGRSAVGPGQALVECRAPGDRAVLRVVHEATTDLAAVPSVRGSGDDGLPALYKVRVRLPDESGALARLTAAVAEVDGNILALSVHGRDSRSVVDEMLVGGRMSAARLSRVIRRRLRSAGPDAVQVVVADPHELVDPPTRALDLLTRSRTAGDVARALGELLHADEVEAGPDGPDGTEPADGHVLVLPSPHGGRLIARRAWAPFTVTERARAEAFLRAATAQPVRAGHDVLLPGGEELTALPAAGDETIELDVLLRTCLAGLPDGGPAVDEWTAADLRSVLAPPGGICLLVRTADGTLVAAGSLLDAEGPAPEPVVLVHPLYRGHGLAGWLRRRLGAPVTAWH</sequence>
<evidence type="ECO:0008006" key="3">
    <source>
        <dbReference type="Google" id="ProtNLM"/>
    </source>
</evidence>
<dbReference type="InterPro" id="IPR053714">
    <property type="entry name" value="Iso_Racemase_Enz_sf"/>
</dbReference>
<dbReference type="PANTHER" id="PTHR40267:SF1">
    <property type="entry name" value="BLR3294 PROTEIN"/>
    <property type="match status" value="1"/>
</dbReference>
<dbReference type="Pfam" id="PF17645">
    <property type="entry name" value="Amdase"/>
    <property type="match status" value="1"/>
</dbReference>
<protein>
    <recommendedName>
        <fullName evidence="3">Maleate cis-trans isomerase</fullName>
    </recommendedName>
</protein>
<proteinExistence type="predicted"/>
<comment type="caution">
    <text evidence="1">The sequence shown here is derived from an EMBL/GenBank/DDBJ whole genome shotgun (WGS) entry which is preliminary data.</text>
</comment>
<dbReference type="PANTHER" id="PTHR40267">
    <property type="entry name" value="BLR3294 PROTEIN"/>
    <property type="match status" value="1"/>
</dbReference>
<dbReference type="InterPro" id="IPR026286">
    <property type="entry name" value="MaiA/AMDase"/>
</dbReference>
<organism evidence="1 2">
    <name type="scientific">Pseudonocardia kongjuensis</name>
    <dbReference type="NCBI Taxonomy" id="102227"/>
    <lineage>
        <taxon>Bacteria</taxon>
        <taxon>Bacillati</taxon>
        <taxon>Actinomycetota</taxon>
        <taxon>Actinomycetes</taxon>
        <taxon>Pseudonocardiales</taxon>
        <taxon>Pseudonocardiaceae</taxon>
        <taxon>Pseudonocardia</taxon>
    </lineage>
</organism>
<dbReference type="Gene3D" id="3.40.50.12500">
    <property type="match status" value="1"/>
</dbReference>
<gene>
    <name evidence="1" type="ORF">GCM10009613_46820</name>
</gene>
<accession>A0ABN1Y744</accession>